<dbReference type="GO" id="GO:0005829">
    <property type="term" value="C:cytosol"/>
    <property type="evidence" value="ECO:0007669"/>
    <property type="project" value="TreeGrafter"/>
</dbReference>
<dbReference type="InterPro" id="IPR000086">
    <property type="entry name" value="NUDIX_hydrolase_dom"/>
</dbReference>
<organism evidence="2 3">
    <name type="scientific">Microdochium trichocladiopsis</name>
    <dbReference type="NCBI Taxonomy" id="1682393"/>
    <lineage>
        <taxon>Eukaryota</taxon>
        <taxon>Fungi</taxon>
        <taxon>Dikarya</taxon>
        <taxon>Ascomycota</taxon>
        <taxon>Pezizomycotina</taxon>
        <taxon>Sordariomycetes</taxon>
        <taxon>Xylariomycetidae</taxon>
        <taxon>Xylariales</taxon>
        <taxon>Microdochiaceae</taxon>
        <taxon>Microdochium</taxon>
    </lineage>
</organism>
<proteinExistence type="predicted"/>
<evidence type="ECO:0000313" key="2">
    <source>
        <dbReference type="EMBL" id="KAH7034659.1"/>
    </source>
</evidence>
<dbReference type="EMBL" id="JAGTJQ010000003">
    <property type="protein sequence ID" value="KAH7034659.1"/>
    <property type="molecule type" value="Genomic_DNA"/>
</dbReference>
<dbReference type="SUPFAM" id="SSF55811">
    <property type="entry name" value="Nudix"/>
    <property type="match status" value="1"/>
</dbReference>
<dbReference type="Pfam" id="PF00293">
    <property type="entry name" value="NUDIX"/>
    <property type="match status" value="1"/>
</dbReference>
<comment type="caution">
    <text evidence="2">The sequence shown here is derived from an EMBL/GenBank/DDBJ whole genome shotgun (WGS) entry which is preliminary data.</text>
</comment>
<keyword evidence="3" id="KW-1185">Reference proteome</keyword>
<dbReference type="FunFam" id="3.90.79.10:FF:000060">
    <property type="entry name" value="Nudix hydrolase 1"/>
    <property type="match status" value="1"/>
</dbReference>
<gene>
    <name evidence="2" type="ORF">B0I36DRAFT_316716</name>
</gene>
<feature type="domain" description="Nudix hydrolase" evidence="1">
    <location>
        <begin position="49"/>
        <end position="185"/>
    </location>
</feature>
<dbReference type="PANTHER" id="PTHR16099">
    <property type="entry name" value="8-OXO-DGTP DIPHOSPHATES NUDT15"/>
    <property type="match status" value="1"/>
</dbReference>
<dbReference type="PANTHER" id="PTHR16099:SF5">
    <property type="entry name" value="NUCLEOTIDE TRIPHOSPHATE DIPHOSPHATASE NUDT15"/>
    <property type="match status" value="1"/>
</dbReference>
<dbReference type="AlphaFoldDB" id="A0A9P8YAV1"/>
<dbReference type="PROSITE" id="PS51462">
    <property type="entry name" value="NUDIX"/>
    <property type="match status" value="1"/>
</dbReference>
<dbReference type="RefSeq" id="XP_046014752.1">
    <property type="nucleotide sequence ID" value="XM_046153067.1"/>
</dbReference>
<sequence length="200" mass="23025">MSTCDIYCLGPYFPRPRLSIEYYRIQDPLVRIPDQSVRRIMTTTAQGPPPRVGVAAVIRNSEGKLLFGKRLSSHGAGTWQFPGGHLDYGEDFFTCAARETLEETALKVRPVKLIGVTNSVWHDLQKHYITLFVLCEMEEADAQPVVTEPDKCEAWYWREWQEVRTWAEHDDDPAPEWADKKCFMPIVNLARDQPDLDLSR</sequence>
<dbReference type="InterPro" id="IPR015797">
    <property type="entry name" value="NUDIX_hydrolase-like_dom_sf"/>
</dbReference>
<name>A0A9P8YAV1_9PEZI</name>
<evidence type="ECO:0000313" key="3">
    <source>
        <dbReference type="Proteomes" id="UP000756346"/>
    </source>
</evidence>
<dbReference type="GeneID" id="70182613"/>
<dbReference type="Gene3D" id="3.90.79.10">
    <property type="entry name" value="Nucleoside Triphosphate Pyrophosphohydrolase"/>
    <property type="match status" value="1"/>
</dbReference>
<accession>A0A9P8YAV1</accession>
<dbReference type="CDD" id="cd04678">
    <property type="entry name" value="NUDIX_MTH2_Nudt15"/>
    <property type="match status" value="1"/>
</dbReference>
<dbReference type="GO" id="GO:0006203">
    <property type="term" value="P:dGTP catabolic process"/>
    <property type="evidence" value="ECO:0007669"/>
    <property type="project" value="TreeGrafter"/>
</dbReference>
<reference evidence="2" key="1">
    <citation type="journal article" date="2021" name="Nat. Commun.">
        <title>Genetic determinants of endophytism in the Arabidopsis root mycobiome.</title>
        <authorList>
            <person name="Mesny F."/>
            <person name="Miyauchi S."/>
            <person name="Thiergart T."/>
            <person name="Pickel B."/>
            <person name="Atanasova L."/>
            <person name="Karlsson M."/>
            <person name="Huettel B."/>
            <person name="Barry K.W."/>
            <person name="Haridas S."/>
            <person name="Chen C."/>
            <person name="Bauer D."/>
            <person name="Andreopoulos W."/>
            <person name="Pangilinan J."/>
            <person name="LaButti K."/>
            <person name="Riley R."/>
            <person name="Lipzen A."/>
            <person name="Clum A."/>
            <person name="Drula E."/>
            <person name="Henrissat B."/>
            <person name="Kohler A."/>
            <person name="Grigoriev I.V."/>
            <person name="Martin F.M."/>
            <person name="Hacquard S."/>
        </authorList>
    </citation>
    <scope>NUCLEOTIDE SEQUENCE</scope>
    <source>
        <strain evidence="2">MPI-CAGE-CH-0230</strain>
    </source>
</reference>
<dbReference type="Proteomes" id="UP000756346">
    <property type="component" value="Unassembled WGS sequence"/>
</dbReference>
<dbReference type="OrthoDB" id="447842at2759"/>
<protein>
    <submittedName>
        <fullName evidence="2">NUDIX hydrolase domain-like protein</fullName>
    </submittedName>
</protein>
<evidence type="ECO:0000259" key="1">
    <source>
        <dbReference type="PROSITE" id="PS51462"/>
    </source>
</evidence>
<keyword evidence="2" id="KW-0378">Hydrolase</keyword>
<dbReference type="GO" id="GO:0035539">
    <property type="term" value="F:8-oxo-7,8-dihydrodeoxyguanosine triphosphate pyrophosphatase activity"/>
    <property type="evidence" value="ECO:0007669"/>
    <property type="project" value="TreeGrafter"/>
</dbReference>